<reference evidence="1 2" key="1">
    <citation type="journal article" date="2016" name="Nat. Commun.">
        <title>Thousands of microbial genomes shed light on interconnected biogeochemical processes in an aquifer system.</title>
        <authorList>
            <person name="Anantharaman K."/>
            <person name="Brown C.T."/>
            <person name="Hug L.A."/>
            <person name="Sharon I."/>
            <person name="Castelle C.J."/>
            <person name="Probst A.J."/>
            <person name="Thomas B.C."/>
            <person name="Singh A."/>
            <person name="Wilkins M.J."/>
            <person name="Karaoz U."/>
            <person name="Brodie E.L."/>
            <person name="Williams K.H."/>
            <person name="Hubbard S.S."/>
            <person name="Banfield J.F."/>
        </authorList>
    </citation>
    <scope>NUCLEOTIDE SEQUENCE [LARGE SCALE GENOMIC DNA]</scope>
</reference>
<gene>
    <name evidence="1" type="ORF">A2892_01700</name>
</gene>
<protein>
    <submittedName>
        <fullName evidence="1">Uncharacterized protein</fullName>
    </submittedName>
</protein>
<evidence type="ECO:0000313" key="2">
    <source>
        <dbReference type="Proteomes" id="UP000176404"/>
    </source>
</evidence>
<organism evidence="1 2">
    <name type="scientific">Candidatus Woesebacteria bacterium RIFCSPLOWO2_01_FULL_39_10b</name>
    <dbReference type="NCBI Taxonomy" id="1802517"/>
    <lineage>
        <taxon>Bacteria</taxon>
        <taxon>Candidatus Woeseibacteriota</taxon>
    </lineage>
</organism>
<accession>A0A1F8BBL4</accession>
<dbReference type="Proteomes" id="UP000176404">
    <property type="component" value="Unassembled WGS sequence"/>
</dbReference>
<proteinExistence type="predicted"/>
<dbReference type="EMBL" id="MGHD01000003">
    <property type="protein sequence ID" value="OGM60738.1"/>
    <property type="molecule type" value="Genomic_DNA"/>
</dbReference>
<evidence type="ECO:0000313" key="1">
    <source>
        <dbReference type="EMBL" id="OGM60738.1"/>
    </source>
</evidence>
<dbReference type="STRING" id="1802517.A2892_01700"/>
<sequence length="68" mass="7438">MTERKWSGTVRVRVDGGKVIAKVQVSDDGLLKMDLGVSPNPRGGFMRRILVKPWEGVGVKVDKQGQSS</sequence>
<name>A0A1F8BBL4_9BACT</name>
<dbReference type="AlphaFoldDB" id="A0A1F8BBL4"/>
<comment type="caution">
    <text evidence="1">The sequence shown here is derived from an EMBL/GenBank/DDBJ whole genome shotgun (WGS) entry which is preliminary data.</text>
</comment>